<evidence type="ECO:0000256" key="4">
    <source>
        <dbReference type="ARBA" id="ARBA00022723"/>
    </source>
</evidence>
<dbReference type="SUPFAM" id="SSF56176">
    <property type="entry name" value="FAD-binding/transporter-associated domain-like"/>
    <property type="match status" value="1"/>
</dbReference>
<feature type="domain" description="4Fe-4S ferredoxin-type" evidence="14">
    <location>
        <begin position="615"/>
        <end position="648"/>
    </location>
</feature>
<dbReference type="GO" id="GO:0008720">
    <property type="term" value="F:D-lactate dehydrogenase (NAD+) activity"/>
    <property type="evidence" value="ECO:0007669"/>
    <property type="project" value="TreeGrafter"/>
</dbReference>
<dbReference type="EC" id="1.1.99.39" evidence="9"/>
<evidence type="ECO:0000256" key="12">
    <source>
        <dbReference type="ARBA" id="ARBA00067680"/>
    </source>
</evidence>
<comment type="similarity">
    <text evidence="11">In the N-terminal section; belongs to the FAD-binding oxidoreductase/transferase type 4 family.</text>
</comment>
<dbReference type="SUPFAM" id="SSF55103">
    <property type="entry name" value="FAD-linked oxidases, C-terminal domain"/>
    <property type="match status" value="1"/>
</dbReference>
<dbReference type="InterPro" id="IPR016169">
    <property type="entry name" value="FAD-bd_PCMH_sub2"/>
</dbReference>
<protein>
    <recommendedName>
        <fullName evidence="12">D-2-hydroxyglutarate dehydrogenase</fullName>
        <ecNumber evidence="9">1.1.99.39</ecNumber>
    </recommendedName>
</protein>
<evidence type="ECO:0000256" key="11">
    <source>
        <dbReference type="ARBA" id="ARBA00060924"/>
    </source>
</evidence>
<dbReference type="InterPro" id="IPR006094">
    <property type="entry name" value="Oxid_FAD_bind_N"/>
</dbReference>
<evidence type="ECO:0000256" key="2">
    <source>
        <dbReference type="ARBA" id="ARBA00022485"/>
    </source>
</evidence>
<evidence type="ECO:0000256" key="9">
    <source>
        <dbReference type="ARBA" id="ARBA00039003"/>
    </source>
</evidence>
<evidence type="ECO:0000313" key="16">
    <source>
        <dbReference type="EMBL" id="MCE7029606.1"/>
    </source>
</evidence>
<dbReference type="Gene3D" id="3.30.465.10">
    <property type="match status" value="1"/>
</dbReference>
<feature type="domain" description="FAD-binding PCMH-type" evidence="15">
    <location>
        <begin position="38"/>
        <end position="261"/>
    </location>
</feature>
<dbReference type="Pfam" id="PF02754">
    <property type="entry name" value="CCG"/>
    <property type="match status" value="2"/>
</dbReference>
<evidence type="ECO:0000256" key="13">
    <source>
        <dbReference type="SAM" id="MobiDB-lite"/>
    </source>
</evidence>
<sequence length="1043" mass="111156">MSETIRPGLSRRLSREIAGEVLFDRFSRGRYATDASIYQMTPVGVVVAKGADDVAAALDAAREEGVPLTMRGGGTSQCGQTVNSGLIVDTSKHMNKLIELDVEGRRALVEPGIVLDDLNRLLKPHGLWFPVDVSTASRATIGGMAGNNSCGSRSLRYGTMRDNVIAIDAILADGTKGRFAGLDQDASNEPPRDLVAAMLALGRREAGEIAARFPNVQRRVGGYNLDALVQGDAPVNLAHLLVGSEGTLGISTAIEIELSPLPKANKLLGVCHFPTFRSAMEAAQHIVALRPTSVELVDDTMIALARDIPMFQPTLEAFVEGKPAALLLTEFADEPDENAESIARLEAVMSDLGYGFGRGGAHEGGVVTVSDPKLQGAIAELRAAGLNIMMSMKEAGKPVSFVEDCAVPLEHLADYTDRLTAVFDKHGTRGTWYAHASEGCLHVRPVLNVKLEKDVRTMRAIAEEAFAMVREYKGSHSGEHGDGIVRSEFHEAMFGSRIVGAFKEVKTAFDPTSLLNPGKIVDAPKMDDRSLMRYPPGYSGEEFETAFDWSAWPGASGGFQGAVEMCNNNGACRKSAGAVMCPSYRVTRNERDVTRGRANSLRLAISGQLGPDAMHSDEMAETLKLCVSCKACRRECPTGVDMAKMKAEVLYQRGKRNGFSRKDRLIADLPRMAPYAARMAGLLGLRDRLSPLAALSEKLLGFSSRRTLPVFRRDFFRDDEGDIGGGMDTGQRTGQTTSAAKLAATPANQADAGIPLNPEGAGADTTTGSPADAPSARGVEHTDSAGATENGKDTASSKPGVVLFADTFGRWFDPQTLRAAVKVLHAAGYSVETARPSSGKQPLCCGRTYIASGMADRAKQEAERTIASLIPHVRAGKLVVGLEPSCLLTLRDEFPALVPGEAATELASAALLFEEFLAREIKAKRLSLPLKPLGRKAYLHGHCHQKAFGAMGAVEAALRLIPEIDLVTIESSCCGMAGAFGYDAETIDVSLAMGELSLLPAVREAPEDALIVADGTSCRHQIHDGAGRTAIHVAEALAHALAS</sequence>
<dbReference type="GO" id="GO:0046872">
    <property type="term" value="F:metal ion binding"/>
    <property type="evidence" value="ECO:0007669"/>
    <property type="project" value="UniProtKB-KW"/>
</dbReference>
<dbReference type="EMBL" id="JAJUWU010000017">
    <property type="protein sequence ID" value="MCE7029606.1"/>
    <property type="molecule type" value="Genomic_DNA"/>
</dbReference>
<dbReference type="Pfam" id="PF01565">
    <property type="entry name" value="FAD_binding_4"/>
    <property type="match status" value="1"/>
</dbReference>
<evidence type="ECO:0000256" key="5">
    <source>
        <dbReference type="ARBA" id="ARBA00022827"/>
    </source>
</evidence>
<dbReference type="Gene3D" id="3.30.70.2740">
    <property type="match status" value="1"/>
</dbReference>
<dbReference type="InterPro" id="IPR016167">
    <property type="entry name" value="FAD-bd_PCMH_sub1"/>
</dbReference>
<dbReference type="PROSITE" id="PS00198">
    <property type="entry name" value="4FE4S_FER_1"/>
    <property type="match status" value="1"/>
</dbReference>
<dbReference type="FunFam" id="3.30.70.2740:FF:000003">
    <property type="entry name" value="Oxidoreductase, FAD-binding, putative"/>
    <property type="match status" value="1"/>
</dbReference>
<dbReference type="GO" id="GO:0004458">
    <property type="term" value="F:D-lactate dehydrogenase (cytochrome) activity"/>
    <property type="evidence" value="ECO:0007669"/>
    <property type="project" value="TreeGrafter"/>
</dbReference>
<organism evidence="16 17">
    <name type="scientific">Jiella avicenniae</name>
    <dbReference type="NCBI Taxonomy" id="2907202"/>
    <lineage>
        <taxon>Bacteria</taxon>
        <taxon>Pseudomonadati</taxon>
        <taxon>Pseudomonadota</taxon>
        <taxon>Alphaproteobacteria</taxon>
        <taxon>Hyphomicrobiales</taxon>
        <taxon>Aurantimonadaceae</taxon>
        <taxon>Jiella</taxon>
    </lineage>
</organism>
<dbReference type="RefSeq" id="WP_233720597.1">
    <property type="nucleotide sequence ID" value="NZ_JAJUWU010000017.1"/>
</dbReference>
<dbReference type="InterPro" id="IPR004017">
    <property type="entry name" value="Cys_rich_dom"/>
</dbReference>
<evidence type="ECO:0000313" key="17">
    <source>
        <dbReference type="Proteomes" id="UP001139035"/>
    </source>
</evidence>
<keyword evidence="17" id="KW-1185">Reference proteome</keyword>
<dbReference type="SUPFAM" id="SSF46548">
    <property type="entry name" value="alpha-helical ferredoxin"/>
    <property type="match status" value="1"/>
</dbReference>
<dbReference type="Pfam" id="PF13183">
    <property type="entry name" value="Fer4_8"/>
    <property type="match status" value="1"/>
</dbReference>
<proteinExistence type="inferred from homology"/>
<feature type="region of interest" description="Disordered" evidence="13">
    <location>
        <begin position="743"/>
        <end position="798"/>
    </location>
</feature>
<dbReference type="GO" id="GO:0071949">
    <property type="term" value="F:FAD binding"/>
    <property type="evidence" value="ECO:0007669"/>
    <property type="project" value="InterPro"/>
</dbReference>
<evidence type="ECO:0000259" key="15">
    <source>
        <dbReference type="PROSITE" id="PS51387"/>
    </source>
</evidence>
<evidence type="ECO:0000256" key="3">
    <source>
        <dbReference type="ARBA" id="ARBA00022630"/>
    </source>
</evidence>
<keyword evidence="7" id="KW-0408">Iron</keyword>
<comment type="cofactor">
    <cofactor evidence="1">
        <name>FAD</name>
        <dbReference type="ChEBI" id="CHEBI:57692"/>
    </cofactor>
</comment>
<accession>A0A9X1T5I2</accession>
<dbReference type="InterPro" id="IPR016166">
    <property type="entry name" value="FAD-bd_PCMH"/>
</dbReference>
<dbReference type="PANTHER" id="PTHR11748">
    <property type="entry name" value="D-LACTATE DEHYDROGENASE"/>
    <property type="match status" value="1"/>
</dbReference>
<evidence type="ECO:0000256" key="1">
    <source>
        <dbReference type="ARBA" id="ARBA00001974"/>
    </source>
</evidence>
<dbReference type="GO" id="GO:0051990">
    <property type="term" value="F:(R)-2-hydroxyglutarate dehydrogenase activity"/>
    <property type="evidence" value="ECO:0007669"/>
    <property type="project" value="UniProtKB-EC"/>
</dbReference>
<dbReference type="InterPro" id="IPR016171">
    <property type="entry name" value="Vanillyl_alc_oxidase_C-sub2"/>
</dbReference>
<gene>
    <name evidence="16" type="ORF">LZD57_16580</name>
</gene>
<keyword evidence="6" id="KW-0560">Oxidoreductase</keyword>
<evidence type="ECO:0000256" key="6">
    <source>
        <dbReference type="ARBA" id="ARBA00023002"/>
    </source>
</evidence>
<keyword evidence="5" id="KW-0274">FAD</keyword>
<evidence type="ECO:0000256" key="10">
    <source>
        <dbReference type="ARBA" id="ARBA00051291"/>
    </source>
</evidence>
<dbReference type="Pfam" id="PF02913">
    <property type="entry name" value="FAD-oxidase_C"/>
    <property type="match status" value="1"/>
</dbReference>
<evidence type="ECO:0000256" key="7">
    <source>
        <dbReference type="ARBA" id="ARBA00023004"/>
    </source>
</evidence>
<dbReference type="PANTHER" id="PTHR11748:SF119">
    <property type="entry name" value="D-2-HYDROXYGLUTARATE DEHYDROGENASE"/>
    <property type="match status" value="1"/>
</dbReference>
<dbReference type="PROSITE" id="PS51387">
    <property type="entry name" value="FAD_PCMH"/>
    <property type="match status" value="1"/>
</dbReference>
<dbReference type="GO" id="GO:0051539">
    <property type="term" value="F:4 iron, 4 sulfur cluster binding"/>
    <property type="evidence" value="ECO:0007669"/>
    <property type="project" value="UniProtKB-KW"/>
</dbReference>
<dbReference type="GO" id="GO:1903457">
    <property type="term" value="P:lactate catabolic process"/>
    <property type="evidence" value="ECO:0007669"/>
    <property type="project" value="TreeGrafter"/>
</dbReference>
<reference evidence="16" key="1">
    <citation type="submission" date="2022-01" db="EMBL/GenBank/DDBJ databases">
        <title>Jiella avicenniae sp. nov., a novel endophytic bacterium isolated from bark of Avicennia marina.</title>
        <authorList>
            <person name="Tuo L."/>
        </authorList>
    </citation>
    <scope>NUCLEOTIDE SEQUENCE</scope>
    <source>
        <strain evidence="16">CBK1P-4</strain>
    </source>
</reference>
<comment type="caution">
    <text evidence="16">The sequence shown here is derived from an EMBL/GenBank/DDBJ whole genome shotgun (WGS) entry which is preliminary data.</text>
</comment>
<dbReference type="InterPro" id="IPR016164">
    <property type="entry name" value="FAD-linked_Oxase-like_C"/>
</dbReference>
<dbReference type="InterPro" id="IPR017900">
    <property type="entry name" value="4Fe4S_Fe_S_CS"/>
</dbReference>
<keyword evidence="4" id="KW-0479">Metal-binding</keyword>
<dbReference type="PROSITE" id="PS51379">
    <property type="entry name" value="4FE4S_FER_2"/>
    <property type="match status" value="1"/>
</dbReference>
<comment type="catalytic activity">
    <reaction evidence="10">
        <text>(R)-2-hydroxyglutarate + A = 2-oxoglutarate + AH2</text>
        <dbReference type="Rhea" id="RHEA:38295"/>
        <dbReference type="ChEBI" id="CHEBI:13193"/>
        <dbReference type="ChEBI" id="CHEBI:15801"/>
        <dbReference type="ChEBI" id="CHEBI:16810"/>
        <dbReference type="ChEBI" id="CHEBI:17499"/>
        <dbReference type="EC" id="1.1.99.39"/>
    </reaction>
    <physiologicalReaction direction="left-to-right" evidence="10">
        <dbReference type="Rhea" id="RHEA:38296"/>
    </physiologicalReaction>
</comment>
<dbReference type="AlphaFoldDB" id="A0A9X1T5I2"/>
<dbReference type="InterPro" id="IPR036318">
    <property type="entry name" value="FAD-bd_PCMH-like_sf"/>
</dbReference>
<keyword evidence="2" id="KW-0004">4Fe-4S</keyword>
<dbReference type="Proteomes" id="UP001139035">
    <property type="component" value="Unassembled WGS sequence"/>
</dbReference>
<keyword evidence="3" id="KW-0285">Flavoprotein</keyword>
<dbReference type="Gene3D" id="3.30.43.10">
    <property type="entry name" value="Uridine Diphospho-n-acetylenolpyruvylglucosamine Reductase, domain 2"/>
    <property type="match status" value="1"/>
</dbReference>
<evidence type="ECO:0000256" key="8">
    <source>
        <dbReference type="ARBA" id="ARBA00023014"/>
    </source>
</evidence>
<dbReference type="InterPro" id="IPR004113">
    <property type="entry name" value="FAD-bd_oxidored_4_C"/>
</dbReference>
<dbReference type="Gene3D" id="1.10.45.10">
    <property type="entry name" value="Vanillyl-alcohol Oxidase, Chain A, domain 4"/>
    <property type="match status" value="1"/>
</dbReference>
<keyword evidence="8" id="KW-0411">Iron-sulfur</keyword>
<name>A0A9X1T5I2_9HYPH</name>
<evidence type="ECO:0000259" key="14">
    <source>
        <dbReference type="PROSITE" id="PS51379"/>
    </source>
</evidence>
<dbReference type="InterPro" id="IPR017896">
    <property type="entry name" value="4Fe4S_Fe-S-bd"/>
</dbReference>